<dbReference type="InterPro" id="IPR003462">
    <property type="entry name" value="ODC_Mu_crystall"/>
</dbReference>
<sequence>MQNLSVLSPQQTAELLPYNALCEDIAQAARDYQAGQIHCPERQVLPLQDSAVLLSMPATTHDIGIHKLVNVCPGNQRIGLPTIQGIVSVYDAASGSPRLLLDGPTVTARRTAAVTLLAMRRLLPAAPGHIAVFGCGKQTSAHLEAFADQYPGMRVDVHGRSQQQVRDFIERHRALPLQLLAGGQAVDDAAEVVVTLTTSKTPVYTQAAQANRLLVGVGAFKPDMVEYGATPVHGSTIYIDDTIGARHEAGDLIQAGIDWNTVQSLADAGVAPIDFTRPRLFKSVGTGAWDLAAARCALRVLGKGAG</sequence>
<dbReference type="InterPro" id="IPR023401">
    <property type="entry name" value="ODC_N"/>
</dbReference>
<gene>
    <name evidence="1" type="primary">lhpI</name>
    <name evidence="1" type="ORF">ACFOKJ_07615</name>
</gene>
<organism evidence="1 2">
    <name type="scientific">Vogesella amnigena</name>
    <dbReference type="NCBI Taxonomy" id="1507449"/>
    <lineage>
        <taxon>Bacteria</taxon>
        <taxon>Pseudomonadati</taxon>
        <taxon>Pseudomonadota</taxon>
        <taxon>Betaproteobacteria</taxon>
        <taxon>Neisseriales</taxon>
        <taxon>Chromobacteriaceae</taxon>
        <taxon>Vogesella</taxon>
    </lineage>
</organism>
<dbReference type="NCBIfam" id="NF045512">
    <property type="entry name" value="PyrPipCarbRedLhpI"/>
    <property type="match status" value="1"/>
</dbReference>
<evidence type="ECO:0000313" key="1">
    <source>
        <dbReference type="EMBL" id="MFC3626000.1"/>
    </source>
</evidence>
<dbReference type="SUPFAM" id="SSF51735">
    <property type="entry name" value="NAD(P)-binding Rossmann-fold domains"/>
    <property type="match status" value="1"/>
</dbReference>
<protein>
    <submittedName>
        <fullName evidence="1">Bifunctional Delta(1)-pyrroline-2-carboxylate/Delta(1)-piperideine-2-carboxylate reductase</fullName>
        <ecNumber evidence="1">1.5.1.1</ecNumber>
    </submittedName>
</protein>
<dbReference type="EMBL" id="JBHRYH010000017">
    <property type="protein sequence ID" value="MFC3626000.1"/>
    <property type="molecule type" value="Genomic_DNA"/>
</dbReference>
<dbReference type="InterPro" id="IPR036291">
    <property type="entry name" value="NAD(P)-bd_dom_sf"/>
</dbReference>
<dbReference type="EC" id="1.5.1.1" evidence="1"/>
<dbReference type="InterPro" id="IPR053444">
    <property type="entry name" value="Pyr2C_reductase-like"/>
</dbReference>
<accession>A0ABV7TTA8</accession>
<keyword evidence="2" id="KW-1185">Reference proteome</keyword>
<dbReference type="NCBIfam" id="NF005603">
    <property type="entry name" value="PRK07340.1"/>
    <property type="match status" value="1"/>
</dbReference>
<dbReference type="GO" id="GO:0050241">
    <property type="term" value="F:pyrroline-2-carboxylate reductase activity"/>
    <property type="evidence" value="ECO:0007669"/>
    <property type="project" value="UniProtKB-EC"/>
</dbReference>
<proteinExistence type="predicted"/>
<dbReference type="Proteomes" id="UP001595636">
    <property type="component" value="Unassembled WGS sequence"/>
</dbReference>
<dbReference type="Pfam" id="PF02423">
    <property type="entry name" value="OCD_Mu_crystall"/>
    <property type="match status" value="1"/>
</dbReference>
<reference evidence="2" key="1">
    <citation type="journal article" date="2019" name="Int. J. Syst. Evol. Microbiol.">
        <title>The Global Catalogue of Microorganisms (GCM) 10K type strain sequencing project: providing services to taxonomists for standard genome sequencing and annotation.</title>
        <authorList>
            <consortium name="The Broad Institute Genomics Platform"/>
            <consortium name="The Broad Institute Genome Sequencing Center for Infectious Disease"/>
            <person name="Wu L."/>
            <person name="Ma J."/>
        </authorList>
    </citation>
    <scope>NUCLEOTIDE SEQUENCE [LARGE SCALE GENOMIC DNA]</scope>
    <source>
        <strain evidence="2">KCTC 42195</strain>
    </source>
</reference>
<dbReference type="Gene3D" id="3.40.50.720">
    <property type="entry name" value="NAD(P)-binding Rossmann-like Domain"/>
    <property type="match status" value="1"/>
</dbReference>
<dbReference type="PIRSF" id="PIRSF001439">
    <property type="entry name" value="CryM"/>
    <property type="match status" value="1"/>
</dbReference>
<dbReference type="Gene3D" id="3.30.1780.10">
    <property type="entry name" value="ornithine cyclodeaminase, domain 1"/>
    <property type="match status" value="1"/>
</dbReference>
<comment type="caution">
    <text evidence="1">The sequence shown here is derived from an EMBL/GenBank/DDBJ whole genome shotgun (WGS) entry which is preliminary data.</text>
</comment>
<dbReference type="PANTHER" id="PTHR13812:SF19">
    <property type="entry name" value="KETIMINE REDUCTASE MU-CRYSTALLIN"/>
    <property type="match status" value="1"/>
</dbReference>
<name>A0ABV7TTA8_9NEIS</name>
<dbReference type="RefSeq" id="WP_390278082.1">
    <property type="nucleotide sequence ID" value="NZ_JBHRYH010000017.1"/>
</dbReference>
<keyword evidence="1" id="KW-0560">Oxidoreductase</keyword>
<dbReference type="PANTHER" id="PTHR13812">
    <property type="entry name" value="KETIMINE REDUCTASE MU-CRYSTALLIN"/>
    <property type="match status" value="1"/>
</dbReference>
<evidence type="ECO:0000313" key="2">
    <source>
        <dbReference type="Proteomes" id="UP001595636"/>
    </source>
</evidence>